<evidence type="ECO:0000256" key="9">
    <source>
        <dbReference type="ARBA" id="ARBA00049348"/>
    </source>
</evidence>
<evidence type="ECO:0000256" key="6">
    <source>
        <dbReference type="ARBA" id="ARBA00022763"/>
    </source>
</evidence>
<dbReference type="InterPro" id="IPR036217">
    <property type="entry name" value="MethylDNA_cys_MeTrfase_DNAb"/>
</dbReference>
<dbReference type="EC" id="2.1.1.63" evidence="3"/>
<proteinExistence type="inferred from homology"/>
<dbReference type="CDD" id="cd06445">
    <property type="entry name" value="ATase"/>
    <property type="match status" value="1"/>
</dbReference>
<dbReference type="InterPro" id="IPR036388">
    <property type="entry name" value="WH-like_DNA-bd_sf"/>
</dbReference>
<keyword evidence="7" id="KW-0010">Activator</keyword>
<dbReference type="SUPFAM" id="SSF53155">
    <property type="entry name" value="Methylated DNA-protein cysteine methyltransferase domain"/>
    <property type="match status" value="1"/>
</dbReference>
<dbReference type="PROSITE" id="PS00374">
    <property type="entry name" value="MGMT"/>
    <property type="match status" value="1"/>
</dbReference>
<evidence type="ECO:0000256" key="5">
    <source>
        <dbReference type="ARBA" id="ARBA00022679"/>
    </source>
</evidence>
<evidence type="ECO:0000256" key="7">
    <source>
        <dbReference type="ARBA" id="ARBA00023159"/>
    </source>
</evidence>
<dbReference type="SMART" id="SM00342">
    <property type="entry name" value="HTH_ARAC"/>
    <property type="match status" value="1"/>
</dbReference>
<dbReference type="Gene3D" id="1.10.10.60">
    <property type="entry name" value="Homeodomain-like"/>
    <property type="match status" value="1"/>
</dbReference>
<keyword evidence="8" id="KW-0234">DNA repair</keyword>
<dbReference type="InterPro" id="IPR018060">
    <property type="entry name" value="HTH_AraC"/>
</dbReference>
<dbReference type="EMBL" id="FR872582">
    <property type="protein sequence ID" value="CCB89498.1"/>
    <property type="molecule type" value="Genomic_DNA"/>
</dbReference>
<accession>F8L9G3</accession>
<dbReference type="Pfam" id="PF02805">
    <property type="entry name" value="Ada_Zn_binding"/>
    <property type="match status" value="1"/>
</dbReference>
<dbReference type="Pfam" id="PF01035">
    <property type="entry name" value="DNA_binding_1"/>
    <property type="match status" value="1"/>
</dbReference>
<dbReference type="GO" id="GO:0032259">
    <property type="term" value="P:methylation"/>
    <property type="evidence" value="ECO:0007669"/>
    <property type="project" value="UniProtKB-KW"/>
</dbReference>
<dbReference type="eggNOG" id="COG2169">
    <property type="taxonomic scope" value="Bacteria"/>
</dbReference>
<dbReference type="GO" id="GO:0006281">
    <property type="term" value="P:DNA repair"/>
    <property type="evidence" value="ECO:0007669"/>
    <property type="project" value="UniProtKB-KW"/>
</dbReference>
<keyword evidence="5 13" id="KW-0808">Transferase</keyword>
<evidence type="ECO:0000256" key="4">
    <source>
        <dbReference type="ARBA" id="ARBA00022603"/>
    </source>
</evidence>
<dbReference type="OrthoDB" id="9783680at2"/>
<comment type="cofactor">
    <cofactor evidence="11">
        <name>Zn(2+)</name>
        <dbReference type="ChEBI" id="CHEBI:29105"/>
    </cofactor>
    <text evidence="11">Binds 1 zinc ion per subunit.</text>
</comment>
<dbReference type="GO" id="GO:0043565">
    <property type="term" value="F:sequence-specific DNA binding"/>
    <property type="evidence" value="ECO:0007669"/>
    <property type="project" value="InterPro"/>
</dbReference>
<dbReference type="InterPro" id="IPR014048">
    <property type="entry name" value="MethylDNA_cys_MeTrfase_DNA-bd"/>
</dbReference>
<comment type="catalytic activity">
    <reaction evidence="9">
        <text>a 6-O-methyl-2'-deoxyguanosine in DNA + L-cysteinyl-[protein] = S-methyl-L-cysteinyl-[protein] + a 2'-deoxyguanosine in DNA</text>
        <dbReference type="Rhea" id="RHEA:24000"/>
        <dbReference type="Rhea" id="RHEA-COMP:10131"/>
        <dbReference type="Rhea" id="RHEA-COMP:10132"/>
        <dbReference type="Rhea" id="RHEA-COMP:11367"/>
        <dbReference type="Rhea" id="RHEA-COMP:11368"/>
        <dbReference type="ChEBI" id="CHEBI:29950"/>
        <dbReference type="ChEBI" id="CHEBI:82612"/>
        <dbReference type="ChEBI" id="CHEBI:85445"/>
        <dbReference type="ChEBI" id="CHEBI:85448"/>
        <dbReference type="EC" id="2.1.1.63"/>
    </reaction>
</comment>
<dbReference type="GO" id="GO:0008270">
    <property type="term" value="F:zinc ion binding"/>
    <property type="evidence" value="ECO:0007669"/>
    <property type="project" value="InterPro"/>
</dbReference>
<feature type="binding site" evidence="11">
    <location>
        <position position="36"/>
    </location>
    <ligand>
        <name>Zn(2+)</name>
        <dbReference type="ChEBI" id="CHEBI:29105"/>
    </ligand>
</feature>
<dbReference type="PANTHER" id="PTHR10815">
    <property type="entry name" value="METHYLATED-DNA--PROTEIN-CYSTEINE METHYLTRANSFERASE"/>
    <property type="match status" value="1"/>
</dbReference>
<dbReference type="NCBIfam" id="TIGR00589">
    <property type="entry name" value="ogt"/>
    <property type="match status" value="1"/>
</dbReference>
<keyword evidence="11" id="KW-0479">Metal-binding</keyword>
<evidence type="ECO:0000256" key="8">
    <source>
        <dbReference type="ARBA" id="ARBA00023204"/>
    </source>
</evidence>
<dbReference type="Gene3D" id="3.30.160.70">
    <property type="entry name" value="Methylated DNA-protein cysteine methyltransferase domain"/>
    <property type="match status" value="1"/>
</dbReference>
<feature type="binding site" evidence="11">
    <location>
        <position position="40"/>
    </location>
    <ligand>
        <name>Zn(2+)</name>
        <dbReference type="ChEBI" id="CHEBI:29105"/>
    </ligand>
</feature>
<dbReference type="PROSITE" id="PS01124">
    <property type="entry name" value="HTH_ARAC_FAMILY_2"/>
    <property type="match status" value="1"/>
</dbReference>
<dbReference type="AlphaFoldDB" id="F8L9G3"/>
<feature type="binding site" evidence="11">
    <location>
        <position position="67"/>
    </location>
    <ligand>
        <name>Zn(2+)</name>
        <dbReference type="ChEBI" id="CHEBI:29105"/>
    </ligand>
</feature>
<comment type="similarity">
    <text evidence="2">Belongs to the MGMT family.</text>
</comment>
<evidence type="ECO:0000256" key="11">
    <source>
        <dbReference type="PIRSR" id="PIRSR000409-3"/>
    </source>
</evidence>
<keyword evidence="14" id="KW-1185">Reference proteome</keyword>
<dbReference type="RefSeq" id="WP_013943964.1">
    <property type="nucleotide sequence ID" value="NC_015713.1"/>
</dbReference>
<dbReference type="GO" id="GO:0003908">
    <property type="term" value="F:methylated-DNA-[protein]-cysteine S-methyltransferase activity"/>
    <property type="evidence" value="ECO:0007669"/>
    <property type="project" value="UniProtKB-EC"/>
</dbReference>
<evidence type="ECO:0000256" key="1">
    <source>
        <dbReference type="ARBA" id="ARBA00001286"/>
    </source>
</evidence>
<dbReference type="KEGG" id="sng:SNE_A16210"/>
<dbReference type="InterPro" id="IPR004026">
    <property type="entry name" value="Ada_DNA_repair_Zn-bd"/>
</dbReference>
<dbReference type="SUPFAM" id="SSF57884">
    <property type="entry name" value="Ada DNA repair protein, N-terminal domain (N-Ada 10)"/>
    <property type="match status" value="1"/>
</dbReference>
<feature type="domain" description="HTH araC/xylS-type" evidence="12">
    <location>
        <begin position="115"/>
        <end position="180"/>
    </location>
</feature>
<dbReference type="InterPro" id="IPR016221">
    <property type="entry name" value="Bifunct_regulatory_prot_Ada"/>
</dbReference>
<protein>
    <recommendedName>
        <fullName evidence="3">methylated-DNA--[protein]-cysteine S-methyltransferase</fullName>
        <ecNumber evidence="3">2.1.1.63</ecNumber>
    </recommendedName>
</protein>
<evidence type="ECO:0000313" key="14">
    <source>
        <dbReference type="Proteomes" id="UP000000496"/>
    </source>
</evidence>
<dbReference type="FunFam" id="1.10.10.10:FF:000214">
    <property type="entry name" value="Methylated-DNA--protein-cysteine methyltransferase"/>
    <property type="match status" value="1"/>
</dbReference>
<evidence type="ECO:0000256" key="10">
    <source>
        <dbReference type="PIRSR" id="PIRSR000409-1"/>
    </source>
</evidence>
<dbReference type="InterPro" id="IPR001497">
    <property type="entry name" value="MethylDNA_cys_MeTrfase_AS"/>
</dbReference>
<dbReference type="HOGENOM" id="CLU_000445_52_0_0"/>
<reference key="1">
    <citation type="journal article" date="2011" name="Mol. Biol. Evol.">
        <title>Unity in variety -- the pan-genome of the Chlamydiae.</title>
        <authorList>
            <person name="Collingro A."/>
            <person name="Tischler P."/>
            <person name="Weinmaier T."/>
            <person name="Penz T."/>
            <person name="Heinz E."/>
            <person name="Brunham R.C."/>
            <person name="Read T.D."/>
            <person name="Bavoil P.M."/>
            <person name="Sachse K."/>
            <person name="Kahane S."/>
            <person name="Friedman M.G."/>
            <person name="Rattei T."/>
            <person name="Myers G.S.A."/>
            <person name="Horn M."/>
        </authorList>
    </citation>
    <scope>NUCLEOTIDE SEQUENCE</scope>
    <source>
        <strain>Z</strain>
    </source>
</reference>
<keyword evidence="6" id="KW-0227">DNA damage</keyword>
<sequence length="350" mass="39537">MLSFDLKKEYYEALVQKDPCYDGIFYVGVKTTGIFCRSVCPARKPKFDHCEFYASIEEAVLAGFRPCKRCQPLSCPNELPEIVRNLLQAVDKFPERRWKEKDFRELSTNAVQASRLFKKRFGMTFVAYARARRMGVALKQIKDNALVIDAQIDSGYDSGSGFRDAFSKIMGSPPAKSSEIKVLKANWIDTPLGPMLGIADEESLYLLEFVNRRGLEKEIEVLRQKTNSAIIPGKTVPICSIEEELSQYFEGTLKCFQTPIQLIGSFFQKTVWLELKKIPIGETRSYSDLAKLCGKPFAARAVGRVNGMNQFAIIIPCHRVIGANGDLSGYGGGKARKRWLLAHENRYNKK</sequence>
<keyword evidence="11" id="KW-0862">Zinc</keyword>
<gene>
    <name evidence="13" type="primary">ada</name>
    <name evidence="13" type="ordered locus">SNE_A16210</name>
</gene>
<dbReference type="PIRSF" id="PIRSF000409">
    <property type="entry name" value="Ada"/>
    <property type="match status" value="1"/>
</dbReference>
<comment type="catalytic activity">
    <reaction evidence="1">
        <text>a 4-O-methyl-thymidine in DNA + L-cysteinyl-[protein] = a thymidine in DNA + S-methyl-L-cysteinyl-[protein]</text>
        <dbReference type="Rhea" id="RHEA:53428"/>
        <dbReference type="Rhea" id="RHEA-COMP:10131"/>
        <dbReference type="Rhea" id="RHEA-COMP:10132"/>
        <dbReference type="Rhea" id="RHEA-COMP:13555"/>
        <dbReference type="Rhea" id="RHEA-COMP:13556"/>
        <dbReference type="ChEBI" id="CHEBI:29950"/>
        <dbReference type="ChEBI" id="CHEBI:82612"/>
        <dbReference type="ChEBI" id="CHEBI:137386"/>
        <dbReference type="ChEBI" id="CHEBI:137387"/>
        <dbReference type="EC" id="2.1.1.63"/>
    </reaction>
</comment>
<dbReference type="GO" id="GO:0003700">
    <property type="term" value="F:DNA-binding transcription factor activity"/>
    <property type="evidence" value="ECO:0007669"/>
    <property type="project" value="InterPro"/>
</dbReference>
<keyword evidence="4 13" id="KW-0489">Methyltransferase</keyword>
<evidence type="ECO:0000313" key="13">
    <source>
        <dbReference type="EMBL" id="CCB89498.1"/>
    </source>
</evidence>
<dbReference type="Pfam" id="PF12833">
    <property type="entry name" value="HTH_18"/>
    <property type="match status" value="1"/>
</dbReference>
<evidence type="ECO:0000259" key="12">
    <source>
        <dbReference type="PROSITE" id="PS01124"/>
    </source>
</evidence>
<dbReference type="Proteomes" id="UP000000496">
    <property type="component" value="Chromosome gsn.131"/>
</dbReference>
<dbReference type="Gene3D" id="1.10.10.10">
    <property type="entry name" value="Winged helix-like DNA-binding domain superfamily/Winged helix DNA-binding domain"/>
    <property type="match status" value="1"/>
</dbReference>
<dbReference type="eggNOG" id="COG0350">
    <property type="taxonomic scope" value="Bacteria"/>
</dbReference>
<dbReference type="SUPFAM" id="SSF46767">
    <property type="entry name" value="Methylated DNA-protein cysteine methyltransferase, C-terminal domain"/>
    <property type="match status" value="1"/>
</dbReference>
<evidence type="ECO:0000256" key="2">
    <source>
        <dbReference type="ARBA" id="ARBA00008711"/>
    </source>
</evidence>
<name>F8L9G3_SIMNZ</name>
<dbReference type="STRING" id="331113.SNE_A16210"/>
<dbReference type="InterPro" id="IPR035451">
    <property type="entry name" value="Ada-like_dom_sf"/>
</dbReference>
<dbReference type="PANTHER" id="PTHR10815:SF5">
    <property type="entry name" value="METHYLATED-DNA--PROTEIN-CYSTEINE METHYLTRANSFERASE"/>
    <property type="match status" value="1"/>
</dbReference>
<feature type="active site" description="Nucleophile; methyl group acceptor from methylphosphotriester" evidence="10">
    <location>
        <position position="36"/>
    </location>
</feature>
<dbReference type="Gene3D" id="3.40.10.10">
    <property type="entry name" value="DNA Methylphosphotriester Repair Domain"/>
    <property type="match status" value="1"/>
</dbReference>
<dbReference type="InterPro" id="IPR036631">
    <property type="entry name" value="MGMT_N_sf"/>
</dbReference>
<reference evidence="13 14" key="2">
    <citation type="journal article" date="2011" name="Mol. Biol. Evol.">
        <title>Unity in variety--the pan-genome of the Chlamydiae.</title>
        <authorList>
            <person name="Collingro A."/>
            <person name="Tischler P."/>
            <person name="Weinmaier T."/>
            <person name="Penz T."/>
            <person name="Heinz E."/>
            <person name="Brunham R.C."/>
            <person name="Read T.D."/>
            <person name="Bavoil P.M."/>
            <person name="Sachse K."/>
            <person name="Kahane S."/>
            <person name="Friedman M.G."/>
            <person name="Rattei T."/>
            <person name="Myers G.S."/>
            <person name="Horn M."/>
        </authorList>
    </citation>
    <scope>NUCLEOTIDE SEQUENCE [LARGE SCALE GENOMIC DNA]</scope>
    <source>
        <strain evidence="14">ATCC VR-1471 / Z</strain>
    </source>
</reference>
<evidence type="ECO:0000256" key="3">
    <source>
        <dbReference type="ARBA" id="ARBA00011918"/>
    </source>
</evidence>
<organism evidence="13 14">
    <name type="scientific">Simkania negevensis (strain ATCC VR-1471 / DSM 27360 / Z)</name>
    <dbReference type="NCBI Taxonomy" id="331113"/>
    <lineage>
        <taxon>Bacteria</taxon>
        <taxon>Pseudomonadati</taxon>
        <taxon>Chlamydiota</taxon>
        <taxon>Chlamydiia</taxon>
        <taxon>Parachlamydiales</taxon>
        <taxon>Simkaniaceae</taxon>
        <taxon>Simkania</taxon>
    </lineage>
</organism>
<feature type="active site" description="Nucleophile; methyl group acceptor from either O6-methylguanine or O4-methylthymine" evidence="10">
    <location>
        <position position="317"/>
    </location>
</feature>
<feature type="binding site" evidence="11">
    <location>
        <position position="70"/>
    </location>
    <ligand>
        <name>Zn(2+)</name>
        <dbReference type="ChEBI" id="CHEBI:29105"/>
    </ligand>
</feature>